<dbReference type="GO" id="GO:0031966">
    <property type="term" value="C:mitochondrial membrane"/>
    <property type="evidence" value="ECO:0007669"/>
    <property type="project" value="UniProtKB-SubCell"/>
</dbReference>
<evidence type="ECO:0000256" key="6">
    <source>
        <dbReference type="ARBA" id="ARBA00022781"/>
    </source>
</evidence>
<keyword evidence="3 12" id="KW-0813">Transport</keyword>
<evidence type="ECO:0000313" key="14">
    <source>
        <dbReference type="EMBL" id="AVP25688.1"/>
    </source>
</evidence>
<dbReference type="InterPro" id="IPR050635">
    <property type="entry name" value="ATPase_protein_8"/>
</dbReference>
<keyword evidence="10 13" id="KW-0472">Membrane</keyword>
<dbReference type="PANTHER" id="PTHR39937:SF1">
    <property type="entry name" value="ATP SYNTHASE PROTEIN 8"/>
    <property type="match status" value="1"/>
</dbReference>
<evidence type="ECO:0000256" key="11">
    <source>
        <dbReference type="ARBA" id="ARBA00023310"/>
    </source>
</evidence>
<feature type="transmembrane region" description="Helical" evidence="13">
    <location>
        <begin position="6"/>
        <end position="23"/>
    </location>
</feature>
<dbReference type="GO" id="GO:0045259">
    <property type="term" value="C:proton-transporting ATP synthase complex"/>
    <property type="evidence" value="ECO:0007669"/>
    <property type="project" value="UniProtKB-KW"/>
</dbReference>
<dbReference type="EMBL" id="MG020779">
    <property type="protein sequence ID" value="AVP25688.1"/>
    <property type="molecule type" value="Genomic_DNA"/>
</dbReference>
<dbReference type="PANTHER" id="PTHR39937">
    <property type="entry name" value="ATP SYNTHASE PROTEIN 8"/>
    <property type="match status" value="1"/>
</dbReference>
<keyword evidence="6 12" id="KW-0375">Hydrogen ion transport</keyword>
<evidence type="ECO:0000256" key="3">
    <source>
        <dbReference type="ARBA" id="ARBA00022448"/>
    </source>
</evidence>
<keyword evidence="7 13" id="KW-1133">Transmembrane helix</keyword>
<evidence type="ECO:0000256" key="12">
    <source>
        <dbReference type="RuleBase" id="RU003661"/>
    </source>
</evidence>
<keyword evidence="8 12" id="KW-0406">Ion transport</keyword>
<name>A0A343VTH2_9NEOB</name>
<evidence type="ECO:0000256" key="10">
    <source>
        <dbReference type="ARBA" id="ARBA00023136"/>
    </source>
</evidence>
<proteinExistence type="inferred from homology"/>
<keyword evidence="4 12" id="KW-0138">CF(0)</keyword>
<evidence type="ECO:0000256" key="4">
    <source>
        <dbReference type="ARBA" id="ARBA00022547"/>
    </source>
</evidence>
<evidence type="ECO:0000256" key="8">
    <source>
        <dbReference type="ARBA" id="ARBA00023065"/>
    </source>
</evidence>
<protein>
    <recommendedName>
        <fullName evidence="12">ATP synthase complex subunit 8</fullName>
    </recommendedName>
</protein>
<dbReference type="GO" id="GO:0015078">
    <property type="term" value="F:proton transmembrane transporter activity"/>
    <property type="evidence" value="ECO:0007669"/>
    <property type="project" value="InterPro"/>
</dbReference>
<evidence type="ECO:0000256" key="2">
    <source>
        <dbReference type="ARBA" id="ARBA00008892"/>
    </source>
</evidence>
<keyword evidence="9 12" id="KW-0496">Mitochondrion</keyword>
<comment type="similarity">
    <text evidence="2 12">Belongs to the ATPase protein 8 family.</text>
</comment>
<dbReference type="GO" id="GO:0015986">
    <property type="term" value="P:proton motive force-driven ATP synthesis"/>
    <property type="evidence" value="ECO:0007669"/>
    <property type="project" value="InterPro"/>
</dbReference>
<geneLocation type="mitochondrion" evidence="14"/>
<reference evidence="14" key="1">
    <citation type="journal article" date="2018" name="Mol. Phylogenet. Evol.">
        <title>A large-scale phylogeny of Microhylidae inferred from a combined dataset of 121 genes and 427 taxa.</title>
        <authorList>
            <person name="Tu N."/>
            <person name="Yang M."/>
            <person name="Liang D."/>
            <person name="Zhang P."/>
        </authorList>
    </citation>
    <scope>NUCLEOTIDE SEQUENCE</scope>
</reference>
<evidence type="ECO:0000256" key="7">
    <source>
        <dbReference type="ARBA" id="ARBA00022989"/>
    </source>
</evidence>
<sequence>MPQLILAPWFFIFFTFWISFFMLSPQKIIKHINLNSPTIKNSKTQHMNWTWPWL</sequence>
<comment type="subcellular location">
    <subcellularLocation>
        <location evidence="1 12">Mitochondrion membrane</location>
        <topology evidence="1 12">Single-pass membrane protein</topology>
    </subcellularLocation>
</comment>
<dbReference type="Pfam" id="PF00895">
    <property type="entry name" value="ATP-synt_8"/>
    <property type="match status" value="1"/>
</dbReference>
<keyword evidence="11" id="KW-0066">ATP synthesis</keyword>
<dbReference type="AlphaFoldDB" id="A0A343VTH2"/>
<organism evidence="14">
    <name type="scientific">Xenorhina sp. TNHC-GDC 31177</name>
    <dbReference type="NCBI Taxonomy" id="1933077"/>
    <lineage>
        <taxon>Eukaryota</taxon>
        <taxon>Metazoa</taxon>
        <taxon>Chordata</taxon>
        <taxon>Craniata</taxon>
        <taxon>Vertebrata</taxon>
        <taxon>Euteleostomi</taxon>
        <taxon>Amphibia</taxon>
        <taxon>Batrachia</taxon>
        <taxon>Anura</taxon>
        <taxon>Neobatrachia</taxon>
        <taxon>Microhyloidea</taxon>
        <taxon>Microhylidae</taxon>
        <taxon>Asterophryinae</taxon>
        <taxon>Xenorhina</taxon>
    </lineage>
</organism>
<accession>A0A343VTH2</accession>
<evidence type="ECO:0000256" key="13">
    <source>
        <dbReference type="SAM" id="Phobius"/>
    </source>
</evidence>
<keyword evidence="5 12" id="KW-0812">Transmembrane</keyword>
<evidence type="ECO:0000256" key="1">
    <source>
        <dbReference type="ARBA" id="ARBA00004304"/>
    </source>
</evidence>
<evidence type="ECO:0000256" key="9">
    <source>
        <dbReference type="ARBA" id="ARBA00023128"/>
    </source>
</evidence>
<evidence type="ECO:0000256" key="5">
    <source>
        <dbReference type="ARBA" id="ARBA00022692"/>
    </source>
</evidence>
<gene>
    <name evidence="14" type="primary">ATP8</name>
</gene>
<dbReference type="InterPro" id="IPR001421">
    <property type="entry name" value="ATP8_metazoa"/>
</dbReference>